<dbReference type="EMBL" id="JAMXLT020000023">
    <property type="protein sequence ID" value="MDW8549882.1"/>
    <property type="molecule type" value="Genomic_DNA"/>
</dbReference>
<evidence type="ECO:0000313" key="1">
    <source>
        <dbReference type="EMBL" id="MDW8549882.1"/>
    </source>
</evidence>
<dbReference type="PROSITE" id="PS51257">
    <property type="entry name" value="PROKAR_LIPOPROTEIN"/>
    <property type="match status" value="1"/>
</dbReference>
<name>A0ABU4JJL1_9FLAO</name>
<comment type="caution">
    <text evidence="1">The sequence shown here is derived from an EMBL/GenBank/DDBJ whole genome shotgun (WGS) entry which is preliminary data.</text>
</comment>
<gene>
    <name evidence="1" type="ORF">NG800_013235</name>
</gene>
<dbReference type="RefSeq" id="WP_063969458.1">
    <property type="nucleotide sequence ID" value="NZ_JAMXLT020000023.1"/>
</dbReference>
<proteinExistence type="predicted"/>
<keyword evidence="2" id="KW-1185">Reference proteome</keyword>
<reference evidence="1 2" key="1">
    <citation type="submission" date="2023-11" db="EMBL/GenBank/DDBJ databases">
        <title>First isolation, identification, and characterization of non-pathogenic Epilithonimonas ginsengisoli isolated from diseased farmed rainbow trout (Oncorhynchus mykiss) in Chile.</title>
        <authorList>
            <person name="Miranda C.D."/>
            <person name="Irgang R."/>
            <person name="Concha C."/>
            <person name="Rojas R."/>
            <person name="Avendano R."/>
        </authorList>
    </citation>
    <scope>NUCLEOTIDE SEQUENCE [LARGE SCALE GENOMIC DNA]</scope>
    <source>
        <strain evidence="1 2">FP99</strain>
    </source>
</reference>
<accession>A0ABU4JJL1</accession>
<sequence length="151" mass="17382">MNHIIKILITGLFFISCFYKGQCYKVLKAESEVSFGGREESRRQIFHLSLKNNPKLEAKYLLVGSEKLEIAKTISNNTIDIKAEYYPLKENSLQIDPKTSNTVKKNNNYNPEIFFLVSENVKNKKIVKQKIKVTNSHKASDNQLPLESPFQ</sequence>
<evidence type="ECO:0000313" key="2">
    <source>
        <dbReference type="Proteomes" id="UP001204439"/>
    </source>
</evidence>
<organism evidence="1 2">
    <name type="scientific">Epilithonimonas ginsengisoli</name>
    <dbReference type="NCBI Taxonomy" id="1245592"/>
    <lineage>
        <taxon>Bacteria</taxon>
        <taxon>Pseudomonadati</taxon>
        <taxon>Bacteroidota</taxon>
        <taxon>Flavobacteriia</taxon>
        <taxon>Flavobacteriales</taxon>
        <taxon>Weeksellaceae</taxon>
        <taxon>Chryseobacterium group</taxon>
        <taxon>Epilithonimonas</taxon>
    </lineage>
</organism>
<dbReference type="Proteomes" id="UP001204439">
    <property type="component" value="Unassembled WGS sequence"/>
</dbReference>
<evidence type="ECO:0008006" key="3">
    <source>
        <dbReference type="Google" id="ProtNLM"/>
    </source>
</evidence>
<protein>
    <recommendedName>
        <fullName evidence="3">Lipoprotein</fullName>
    </recommendedName>
</protein>